<feature type="domain" description="SGNH hydrolase-type esterase" evidence="1">
    <location>
        <begin position="226"/>
        <end position="406"/>
    </location>
</feature>
<protein>
    <submittedName>
        <fullName evidence="2">SGNH/GDSL hydrolase family protein</fullName>
    </submittedName>
</protein>
<accession>A0A7Y6TXG5</accession>
<dbReference type="RefSeq" id="WP_176069944.1">
    <property type="nucleotide sequence ID" value="NZ_JABWMJ010000007.1"/>
</dbReference>
<gene>
    <name evidence="2" type="ORF">HQN59_15055</name>
</gene>
<dbReference type="InterPro" id="IPR013830">
    <property type="entry name" value="SGNH_hydro"/>
</dbReference>
<dbReference type="CDD" id="cd01830">
    <property type="entry name" value="XynE_like"/>
    <property type="match status" value="1"/>
</dbReference>
<keyword evidence="3" id="KW-1185">Reference proteome</keyword>
<evidence type="ECO:0000313" key="2">
    <source>
        <dbReference type="EMBL" id="NUZ07082.1"/>
    </source>
</evidence>
<dbReference type="SUPFAM" id="SSF52266">
    <property type="entry name" value="SGNH hydrolase"/>
    <property type="match status" value="1"/>
</dbReference>
<dbReference type="EMBL" id="JABWMJ010000007">
    <property type="protein sequence ID" value="NUZ07082.1"/>
    <property type="molecule type" value="Genomic_DNA"/>
</dbReference>
<dbReference type="InterPro" id="IPR036514">
    <property type="entry name" value="SGNH_hydro_sf"/>
</dbReference>
<comment type="caution">
    <text evidence="2">The sequence shown here is derived from an EMBL/GenBank/DDBJ whole genome shotgun (WGS) entry which is preliminary data.</text>
</comment>
<evidence type="ECO:0000259" key="1">
    <source>
        <dbReference type="Pfam" id="PF13472"/>
    </source>
</evidence>
<dbReference type="InterPro" id="IPR053140">
    <property type="entry name" value="GDSL_Rv0518-like"/>
</dbReference>
<name>A0A7Y6TXG5_9BURK</name>
<proteinExistence type="predicted"/>
<dbReference type="AlphaFoldDB" id="A0A7Y6TXG5"/>
<keyword evidence="2" id="KW-0378">Hydrolase</keyword>
<dbReference type="Proteomes" id="UP000529637">
    <property type="component" value="Unassembled WGS sequence"/>
</dbReference>
<reference evidence="2 3" key="1">
    <citation type="submission" date="2020-06" db="EMBL/GenBank/DDBJ databases">
        <title>Schlegella sp. ID0723 isolated from air conditioner.</title>
        <authorList>
            <person name="Kim D.Y."/>
            <person name="Kim D.-U."/>
        </authorList>
    </citation>
    <scope>NUCLEOTIDE SEQUENCE [LARGE SCALE GENOMIC DNA]</scope>
    <source>
        <strain evidence="2 3">ID0723</strain>
    </source>
</reference>
<dbReference type="GO" id="GO:0016788">
    <property type="term" value="F:hydrolase activity, acting on ester bonds"/>
    <property type="evidence" value="ECO:0007669"/>
    <property type="project" value="UniProtKB-ARBA"/>
</dbReference>
<evidence type="ECO:0000313" key="3">
    <source>
        <dbReference type="Proteomes" id="UP000529637"/>
    </source>
</evidence>
<dbReference type="PANTHER" id="PTHR43784">
    <property type="entry name" value="GDSL-LIKE LIPASE/ACYLHYDROLASE, PUTATIVE (AFU_ORTHOLOGUE AFUA_2G00820)-RELATED"/>
    <property type="match status" value="1"/>
</dbReference>
<dbReference type="PANTHER" id="PTHR43784:SF2">
    <property type="entry name" value="GDSL-LIKE LIPASE_ACYLHYDROLASE, PUTATIVE (AFU_ORTHOLOGUE AFUA_2G00820)-RELATED"/>
    <property type="match status" value="1"/>
</dbReference>
<dbReference type="Gene3D" id="3.40.50.1110">
    <property type="entry name" value="SGNH hydrolase"/>
    <property type="match status" value="1"/>
</dbReference>
<organism evidence="2 3">
    <name type="scientific">Piscinibacter koreensis</name>
    <dbReference type="NCBI Taxonomy" id="2742824"/>
    <lineage>
        <taxon>Bacteria</taxon>
        <taxon>Pseudomonadati</taxon>
        <taxon>Pseudomonadota</taxon>
        <taxon>Betaproteobacteria</taxon>
        <taxon>Burkholderiales</taxon>
        <taxon>Sphaerotilaceae</taxon>
        <taxon>Piscinibacter</taxon>
    </lineage>
</organism>
<dbReference type="Pfam" id="PF13472">
    <property type="entry name" value="Lipase_GDSL_2"/>
    <property type="match status" value="1"/>
</dbReference>
<sequence>MKSKVLPTQPTDRAGIKLDRRAFVVGVPAVAAGLGWSNEAAAISRQDLNSSASWSTAPVSAAPAAANQINNQTIRQQVHLSVGGDSLRVKLSNRYGTTPLLISGASVALTGSADQIAAGSARQLLFNGRPTFNIPAFGELYSDWISWNVPNEGDLTIDVYIASNTSSGTSPVTLHNARPATQVLSYLGEGNQLGAGSFTATTSRTAWYFLTGVDVSNARSPGSVVCFGDSITDGSQSTPNTNTRYPDYLARRLLAATASAPMGVVNLGIGGNRVLTGGTGDPALARFDRDVLSQTGAYTIIVLEGINDISGGATADRIIEGHRQLITRAHAKRKRILGATLTPYGAAPEAREAQRVVVNDWIRNSGMYDAVIDFDLATRDPANPRVMRAEFDSGDTLHPNSLGYQAMANAVDLAQLIRPRPRLF</sequence>